<keyword evidence="9 12" id="KW-0324">Glycolysis</keyword>
<dbReference type="SUPFAM" id="SSF51351">
    <property type="entry name" value="Triosephosphate isomerase (TIM)"/>
    <property type="match status" value="1"/>
</dbReference>
<dbReference type="CDD" id="cd00311">
    <property type="entry name" value="TIM"/>
    <property type="match status" value="1"/>
</dbReference>
<feature type="binding site" evidence="12">
    <location>
        <begin position="36"/>
        <end position="38"/>
    </location>
    <ligand>
        <name>substrate</name>
    </ligand>
</feature>
<feature type="active site" description="Electrophile" evidence="12">
    <location>
        <position position="126"/>
    </location>
</feature>
<dbReference type="InterPro" id="IPR020861">
    <property type="entry name" value="Triosephosphate_isomerase_AS"/>
</dbReference>
<dbReference type="Pfam" id="PF00121">
    <property type="entry name" value="TIM"/>
    <property type="match status" value="1"/>
</dbReference>
<comment type="function">
    <text evidence="11 12">Involved in the gluconeogenesis. Catalyzes stereospecifically the conversion of dihydroxyacetone phosphate (DHAP) to D-glyceraldehyde-3-phosphate (G3P).</text>
</comment>
<dbReference type="EMBL" id="CT573213">
    <property type="protein sequence ID" value="CAJ63228.1"/>
    <property type="molecule type" value="Genomic_DNA"/>
</dbReference>
<dbReference type="InterPro" id="IPR013785">
    <property type="entry name" value="Aldolase_TIM"/>
</dbReference>
<organism evidence="15 16">
    <name type="scientific">Frankia alni (strain DSM 45986 / CECT 9034 / ACN14a)</name>
    <dbReference type="NCBI Taxonomy" id="326424"/>
    <lineage>
        <taxon>Bacteria</taxon>
        <taxon>Bacillati</taxon>
        <taxon>Actinomycetota</taxon>
        <taxon>Actinomycetes</taxon>
        <taxon>Frankiales</taxon>
        <taxon>Frankiaceae</taxon>
        <taxon>Frankia</taxon>
    </lineage>
</organism>
<evidence type="ECO:0000313" key="15">
    <source>
        <dbReference type="EMBL" id="CAJ63228.1"/>
    </source>
</evidence>
<dbReference type="UniPathway" id="UPA00138"/>
<dbReference type="InterPro" id="IPR000652">
    <property type="entry name" value="Triosephosphate_isomerase"/>
</dbReference>
<comment type="catalytic activity">
    <reaction evidence="1 12 13">
        <text>D-glyceraldehyde 3-phosphate = dihydroxyacetone phosphate</text>
        <dbReference type="Rhea" id="RHEA:18585"/>
        <dbReference type="ChEBI" id="CHEBI:57642"/>
        <dbReference type="ChEBI" id="CHEBI:59776"/>
        <dbReference type="EC" id="5.3.1.1"/>
    </reaction>
</comment>
<protein>
    <recommendedName>
        <fullName evidence="6 12">Triosephosphate isomerase</fullName>
        <shortName evidence="12">TIM</shortName>
        <shortName evidence="12">TPI</shortName>
        <ecNumber evidence="5 12">5.3.1.1</ecNumber>
    </recommendedName>
    <alternativeName>
        <fullName evidence="12">Triose-phosphate isomerase</fullName>
    </alternativeName>
</protein>
<dbReference type="InterPro" id="IPR022896">
    <property type="entry name" value="TrioseP_Isoase_bac/euk"/>
</dbReference>
<dbReference type="NCBIfam" id="TIGR00419">
    <property type="entry name" value="tim"/>
    <property type="match status" value="1"/>
</dbReference>
<feature type="binding site" evidence="12">
    <location>
        <begin position="265"/>
        <end position="266"/>
    </location>
    <ligand>
        <name>substrate</name>
    </ligand>
</feature>
<dbReference type="GO" id="GO:0006096">
    <property type="term" value="P:glycolytic process"/>
    <property type="evidence" value="ECO:0007669"/>
    <property type="project" value="UniProtKB-UniRule"/>
</dbReference>
<evidence type="ECO:0000256" key="13">
    <source>
        <dbReference type="RuleBase" id="RU363013"/>
    </source>
</evidence>
<evidence type="ECO:0000256" key="1">
    <source>
        <dbReference type="ARBA" id="ARBA00000474"/>
    </source>
</evidence>
<evidence type="ECO:0000256" key="12">
    <source>
        <dbReference type="HAMAP-Rule" id="MF_00147"/>
    </source>
</evidence>
<sequence length="284" mass="29248">MMAPLGRGRSERGTEKGKNSVSKDKGTGRRTLVAGNWKMNLNHLEAIALVQKIAFDLKPAELETVEVVVIPPFTDLRSVQTLVDGDKLALGYGAQDLSQHGSGAHTGDISGSMLAKLGCSYVVVGHSERRADHHEDDALVAAKAKAAYAAGITPILCVGEVEEIRAAGTHVEHVLGQLAGSLAGITAEQAATIVIAYEPVWAIGTGRTASAQDAQDMCAAVRGKLAELYGDAAAAGIRVLYGGSVKAANAGELFTMPDVDGGLVGGASLVAEEFVGIVRSGPPA</sequence>
<dbReference type="InterPro" id="IPR035990">
    <property type="entry name" value="TIM_sf"/>
</dbReference>
<keyword evidence="8 12" id="KW-0963">Cytoplasm</keyword>
<feature type="binding site" evidence="12">
    <location>
        <position position="244"/>
    </location>
    <ligand>
        <name>substrate</name>
    </ligand>
</feature>
<accession>Q0RH07</accession>
<dbReference type="GO" id="GO:0046166">
    <property type="term" value="P:glyceraldehyde-3-phosphate biosynthetic process"/>
    <property type="evidence" value="ECO:0007669"/>
    <property type="project" value="TreeGrafter"/>
</dbReference>
<dbReference type="GO" id="GO:0006094">
    <property type="term" value="P:gluconeogenesis"/>
    <property type="evidence" value="ECO:0007669"/>
    <property type="project" value="UniProtKB-UniRule"/>
</dbReference>
<dbReference type="eggNOG" id="COG0149">
    <property type="taxonomic scope" value="Bacteria"/>
</dbReference>
<evidence type="ECO:0000256" key="2">
    <source>
        <dbReference type="ARBA" id="ARBA00004742"/>
    </source>
</evidence>
<name>Q0RH07_FRAAA</name>
<dbReference type="PROSITE" id="PS00171">
    <property type="entry name" value="TIM_1"/>
    <property type="match status" value="1"/>
</dbReference>
<feature type="compositionally biased region" description="Basic and acidic residues" evidence="14">
    <location>
        <begin position="8"/>
        <end position="27"/>
    </location>
</feature>
<dbReference type="UniPathway" id="UPA00109">
    <property type="reaction ID" value="UER00189"/>
</dbReference>
<gene>
    <name evidence="12 15" type="primary">tpiA</name>
    <name evidence="15" type="ordered locus">FRAAL4586</name>
</gene>
<evidence type="ECO:0000256" key="10">
    <source>
        <dbReference type="ARBA" id="ARBA00023235"/>
    </source>
</evidence>
<comment type="subunit">
    <text evidence="4 12 13">Homodimer.</text>
</comment>
<feature type="active site" description="Proton acceptor" evidence="12">
    <location>
        <position position="198"/>
    </location>
</feature>
<dbReference type="GO" id="GO:0019563">
    <property type="term" value="P:glycerol catabolic process"/>
    <property type="evidence" value="ECO:0007669"/>
    <property type="project" value="TreeGrafter"/>
</dbReference>
<evidence type="ECO:0000256" key="5">
    <source>
        <dbReference type="ARBA" id="ARBA00011940"/>
    </source>
</evidence>
<dbReference type="FunFam" id="3.20.20.70:FF:000020">
    <property type="entry name" value="Triosephosphate isomerase"/>
    <property type="match status" value="1"/>
</dbReference>
<dbReference type="PROSITE" id="PS51440">
    <property type="entry name" value="TIM_2"/>
    <property type="match status" value="1"/>
</dbReference>
<dbReference type="KEGG" id="fal:FRAAL4586"/>
<dbReference type="AlphaFoldDB" id="Q0RH07"/>
<keyword evidence="16" id="KW-1185">Reference proteome</keyword>
<dbReference type="Gene3D" id="3.20.20.70">
    <property type="entry name" value="Aldolase class I"/>
    <property type="match status" value="1"/>
</dbReference>
<feature type="binding site" evidence="12">
    <location>
        <position position="204"/>
    </location>
    <ligand>
        <name>substrate</name>
    </ligand>
</feature>
<dbReference type="STRING" id="326424.FRAAL4586"/>
<feature type="region of interest" description="Disordered" evidence="14">
    <location>
        <begin position="1"/>
        <end position="29"/>
    </location>
</feature>
<dbReference type="GO" id="GO:0004807">
    <property type="term" value="F:triose-phosphate isomerase activity"/>
    <property type="evidence" value="ECO:0007669"/>
    <property type="project" value="UniProtKB-UniRule"/>
</dbReference>
<dbReference type="PANTHER" id="PTHR21139">
    <property type="entry name" value="TRIOSEPHOSPHATE ISOMERASE"/>
    <property type="match status" value="1"/>
</dbReference>
<evidence type="ECO:0000256" key="7">
    <source>
        <dbReference type="ARBA" id="ARBA00022432"/>
    </source>
</evidence>
<comment type="pathway">
    <text evidence="2 12 13">Carbohydrate biosynthesis; gluconeogenesis.</text>
</comment>
<comment type="pathway">
    <text evidence="12 13">Carbohydrate degradation; glycolysis; D-glyceraldehyde 3-phosphate from glycerone phosphate: step 1/1.</text>
</comment>
<keyword evidence="10 12" id="KW-0413">Isomerase</keyword>
<evidence type="ECO:0000313" key="16">
    <source>
        <dbReference type="Proteomes" id="UP000000657"/>
    </source>
</evidence>
<reference evidence="15 16" key="1">
    <citation type="journal article" date="2007" name="Genome Res.">
        <title>Genome characteristics of facultatively symbiotic Frankia sp. strains reflect host range and host plant biogeography.</title>
        <authorList>
            <person name="Normand P."/>
            <person name="Lapierre P."/>
            <person name="Tisa L.S."/>
            <person name="Gogarten J.P."/>
            <person name="Alloisio N."/>
            <person name="Bagnarol E."/>
            <person name="Bassi C.A."/>
            <person name="Berry A.M."/>
            <person name="Bickhart D.M."/>
            <person name="Choisne N."/>
            <person name="Couloux A."/>
            <person name="Cournoyer B."/>
            <person name="Cruveiller S."/>
            <person name="Daubin V."/>
            <person name="Demange N."/>
            <person name="Francino M.P."/>
            <person name="Goltsman E."/>
            <person name="Huang Y."/>
            <person name="Kopp O.R."/>
            <person name="Labarre L."/>
            <person name="Lapidus A."/>
            <person name="Lavire C."/>
            <person name="Marechal J."/>
            <person name="Martinez M."/>
            <person name="Mastronunzio J.E."/>
            <person name="Mullin B.C."/>
            <person name="Niemann J."/>
            <person name="Pujic P."/>
            <person name="Rawnsley T."/>
            <person name="Rouy Z."/>
            <person name="Schenowitz C."/>
            <person name="Sellstedt A."/>
            <person name="Tavares F."/>
            <person name="Tomkins J.P."/>
            <person name="Vallenet D."/>
            <person name="Valverde C."/>
            <person name="Wall L.G."/>
            <person name="Wang Y."/>
            <person name="Medigue C."/>
            <person name="Benson D.R."/>
        </authorList>
    </citation>
    <scope>NUCLEOTIDE SEQUENCE [LARGE SCALE GENOMIC DNA]</scope>
    <source>
        <strain evidence="16">DSM 45986 / CECT 9034 / ACN14a</strain>
    </source>
</reference>
<dbReference type="PANTHER" id="PTHR21139:SF42">
    <property type="entry name" value="TRIOSEPHOSPHATE ISOMERASE"/>
    <property type="match status" value="1"/>
</dbReference>
<proteinExistence type="inferred from homology"/>
<comment type="subcellular location">
    <subcellularLocation>
        <location evidence="12 13">Cytoplasm</location>
    </subcellularLocation>
</comment>
<dbReference type="HAMAP" id="MF_00147_B">
    <property type="entry name" value="TIM_B"/>
    <property type="match status" value="1"/>
</dbReference>
<dbReference type="HOGENOM" id="CLU_024251_2_3_11"/>
<dbReference type="GO" id="GO:0005829">
    <property type="term" value="C:cytosol"/>
    <property type="evidence" value="ECO:0007669"/>
    <property type="project" value="TreeGrafter"/>
</dbReference>
<evidence type="ECO:0000256" key="14">
    <source>
        <dbReference type="SAM" id="MobiDB-lite"/>
    </source>
</evidence>
<dbReference type="Proteomes" id="UP000000657">
    <property type="component" value="Chromosome"/>
</dbReference>
<dbReference type="EC" id="5.3.1.1" evidence="5 12"/>
<evidence type="ECO:0000256" key="11">
    <source>
        <dbReference type="ARBA" id="ARBA00055680"/>
    </source>
</evidence>
<evidence type="ECO:0000256" key="4">
    <source>
        <dbReference type="ARBA" id="ARBA00011738"/>
    </source>
</evidence>
<evidence type="ECO:0000256" key="8">
    <source>
        <dbReference type="ARBA" id="ARBA00022490"/>
    </source>
</evidence>
<evidence type="ECO:0000256" key="9">
    <source>
        <dbReference type="ARBA" id="ARBA00023152"/>
    </source>
</evidence>
<keyword evidence="7 12" id="KW-0312">Gluconeogenesis</keyword>
<evidence type="ECO:0000256" key="3">
    <source>
        <dbReference type="ARBA" id="ARBA00007422"/>
    </source>
</evidence>
<evidence type="ECO:0000256" key="6">
    <source>
        <dbReference type="ARBA" id="ARBA00019397"/>
    </source>
</evidence>
<comment type="similarity">
    <text evidence="3 12 13">Belongs to the triosephosphate isomerase family.</text>
</comment>